<feature type="coiled-coil region" evidence="1">
    <location>
        <begin position="515"/>
        <end position="542"/>
    </location>
</feature>
<evidence type="ECO:0000256" key="2">
    <source>
        <dbReference type="SAM" id="MobiDB-lite"/>
    </source>
</evidence>
<accession>A0A446BY83</accession>
<feature type="coiled-coil region" evidence="1">
    <location>
        <begin position="227"/>
        <end position="368"/>
    </location>
</feature>
<keyword evidence="1" id="KW-0175">Coiled coil</keyword>
<dbReference type="AlphaFoldDB" id="A0A446BY83"/>
<feature type="compositionally biased region" description="Low complexity" evidence="2">
    <location>
        <begin position="87"/>
        <end position="96"/>
    </location>
</feature>
<dbReference type="EMBL" id="OUUZ01000019">
    <property type="protein sequence ID" value="SPQ27455.1"/>
    <property type="molecule type" value="Genomic_DNA"/>
</dbReference>
<gene>
    <name evidence="3" type="ORF">TT172_LOCUS9874</name>
</gene>
<evidence type="ECO:0000313" key="4">
    <source>
        <dbReference type="Proteomes" id="UP000289323"/>
    </source>
</evidence>
<dbReference type="Gene3D" id="1.10.287.2610">
    <property type="match status" value="1"/>
</dbReference>
<feature type="compositionally biased region" description="Basic and acidic residues" evidence="2">
    <location>
        <begin position="1"/>
        <end position="31"/>
    </location>
</feature>
<name>A0A446BY83_9PEZI</name>
<feature type="coiled-coil region" evidence="1">
    <location>
        <begin position="126"/>
        <end position="195"/>
    </location>
</feature>
<feature type="compositionally biased region" description="Basic and acidic residues" evidence="2">
    <location>
        <begin position="38"/>
        <end position="58"/>
    </location>
</feature>
<reference evidence="3 4" key="1">
    <citation type="submission" date="2018-04" db="EMBL/GenBank/DDBJ databases">
        <authorList>
            <person name="Huttner S."/>
            <person name="Dainat J."/>
        </authorList>
    </citation>
    <scope>NUCLEOTIDE SEQUENCE [LARGE SCALE GENOMIC DNA]</scope>
</reference>
<evidence type="ECO:0000256" key="1">
    <source>
        <dbReference type="SAM" id="Coils"/>
    </source>
</evidence>
<feature type="region of interest" description="Disordered" evidence="2">
    <location>
        <begin position="1"/>
        <end position="104"/>
    </location>
</feature>
<dbReference type="Proteomes" id="UP000289323">
    <property type="component" value="Unassembled WGS sequence"/>
</dbReference>
<evidence type="ECO:0000313" key="3">
    <source>
        <dbReference type="EMBL" id="SPQ27455.1"/>
    </source>
</evidence>
<sequence length="666" mass="74476">MSHRSADAYPRRSSGDDRRGSDPRDRRHDSYSKSGSDAYKDERRRRDTDNSARERRNPPDSPHNHPSANAAKPNSPAIPPRPEHGSSSRTLSASRSPTDGGGLDGISVRERFVILYKKHDVAVTELARLKAELDPLEKVAKQRQAEYERSRVKHAEFPSVPEIQNMHRLRYTELVQALTAQIKKAQEEVDGTLAMIAHTVFDRLAQVREPDNQAAVSSTSPHLCEVSKKQAEEISELKTKIRRIEAEHSQEKNAFEAERATWRQELEGMKEEMRRMRTIKDEMKEEMQQQLQSIRLEFEERCAKQHQSQQNEIRSQLSKHEDEVRRAVGEQLLAQRVTSSNAVSNDEISALQSNISDLSERVDQLIGQFTQHTEETVSLRTSVEECSKKVNDQAQVVNGLETKFSDLDLQDLIGLADMSLRFPPLERQLQGVQPQMKALSDKVQQMVSRMVTLTGGMVDQLRHTVDEIHKTIADQGGRIRALEDVSPSSSRLGAMGGFATGESTNADVVSIKGDFDSTKAEVERLTQEFSRLSEQVNRVKKDVASAQSVNGELESVRHQILVLDSQFGNLSTKALAEHIIGHLEQVMVYPNARQLAADFDSLKTLVDHLVSRIDSLEGKGEGSTSSVNGRFLVGHNELCGNGIGQKRKRADFELNGAEHPATNGAG</sequence>
<dbReference type="SUPFAM" id="SSF58100">
    <property type="entry name" value="Bacterial hemolysins"/>
    <property type="match status" value="1"/>
</dbReference>
<organism evidence="3 4">
    <name type="scientific">Thermothielavioides terrestris</name>
    <dbReference type="NCBI Taxonomy" id="2587410"/>
    <lineage>
        <taxon>Eukaryota</taxon>
        <taxon>Fungi</taxon>
        <taxon>Dikarya</taxon>
        <taxon>Ascomycota</taxon>
        <taxon>Pezizomycotina</taxon>
        <taxon>Sordariomycetes</taxon>
        <taxon>Sordariomycetidae</taxon>
        <taxon>Sordariales</taxon>
        <taxon>Chaetomiaceae</taxon>
        <taxon>Thermothielavioides</taxon>
    </lineage>
</organism>
<feature type="compositionally biased region" description="Low complexity" evidence="2">
    <location>
        <begin position="64"/>
        <end position="75"/>
    </location>
</feature>
<proteinExistence type="predicted"/>
<protein>
    <submittedName>
        <fullName evidence="3">9d4f34b7-16f6-4b59-b6eb-d33c6b93a317</fullName>
    </submittedName>
</protein>